<gene>
    <name evidence="1" type="ORF">ACI1P1_12760</name>
</gene>
<keyword evidence="2" id="KW-1185">Reference proteome</keyword>
<sequence length="439" mass="48123">MDRIHHRLDRYMRVWEEAGQFSGTVLVAQGEQVLLHQGYGFANLEFGAPNTAATIYKIASITKLFTAAAVLQLHDQGKLALEEDIAAYVPEYRHGGGITVHHLLSHASGIPDYTALPEYTTRIKLSPEVILRWLNDHPPTCGPGERTEKSNSNYVLLARIVEQVSGLGIEEYYSKNLFGPAGLGHTGVCRNGDVIPGMANGYSVSGEGAVHADYYEMTGAYGSGFLYSTAGDLLQWTKALGSGQIISGASYGRMTSAYGFMKYLGAYAGYGCLVKGNPAEELVMDGNIYGYTCTVHHLLQEETTVIVLANNDAVPVNRIQRGLAGLLAGEEPDMPINPSQLLAGHAEPYKHLAGKYVFSPMGWEFTVSWEEGELRVDRLFIQAAGRKRFPLRLVSAENGIVSFVCAVCDSTFFFRLEEDGSCRCVEYVFDTLKLVYEKV</sequence>
<proteinExistence type="predicted"/>
<reference evidence="1" key="1">
    <citation type="submission" date="2024-12" db="EMBL/GenBank/DDBJ databases">
        <authorList>
            <person name="Wu N."/>
        </authorList>
    </citation>
    <scope>NUCLEOTIDE SEQUENCE</scope>
    <source>
        <strain evidence="1">P15</strain>
    </source>
</reference>
<dbReference type="EC" id="3.-.-.-" evidence="1"/>
<protein>
    <submittedName>
        <fullName evidence="1">Serine hydrolase domain-containing protein</fullName>
        <ecNumber evidence="1">3.-.-.-</ecNumber>
    </submittedName>
</protein>
<evidence type="ECO:0000313" key="2">
    <source>
        <dbReference type="Proteomes" id="UP001631969"/>
    </source>
</evidence>
<dbReference type="Proteomes" id="UP001631969">
    <property type="component" value="Unassembled WGS sequence"/>
</dbReference>
<comment type="caution">
    <text evidence="1">The sequence shown here is derived from an EMBL/GenBank/DDBJ whole genome shotgun (WGS) entry which is preliminary data.</text>
</comment>
<keyword evidence="1" id="KW-0378">Hydrolase</keyword>
<name>A0ACC7P0M5_9BACL</name>
<accession>A0ACC7P0M5</accession>
<evidence type="ECO:0000313" key="1">
    <source>
        <dbReference type="EMBL" id="MFM9329159.1"/>
    </source>
</evidence>
<organism evidence="1 2">
    <name type="scientific">Paenibacillus mesotrionivorans</name>
    <dbReference type="NCBI Taxonomy" id="3160968"/>
    <lineage>
        <taxon>Bacteria</taxon>
        <taxon>Bacillati</taxon>
        <taxon>Bacillota</taxon>
        <taxon>Bacilli</taxon>
        <taxon>Bacillales</taxon>
        <taxon>Paenibacillaceae</taxon>
        <taxon>Paenibacillus</taxon>
    </lineage>
</organism>
<dbReference type="EMBL" id="JBJURJ010000007">
    <property type="protein sequence ID" value="MFM9329159.1"/>
    <property type="molecule type" value="Genomic_DNA"/>
</dbReference>